<evidence type="ECO:0008006" key="2">
    <source>
        <dbReference type="Google" id="ProtNLM"/>
    </source>
</evidence>
<dbReference type="SUPFAM" id="SSF100950">
    <property type="entry name" value="NagB/RpiA/CoA transferase-like"/>
    <property type="match status" value="1"/>
</dbReference>
<reference evidence="1" key="1">
    <citation type="submission" date="2019-08" db="EMBL/GenBank/DDBJ databases">
        <authorList>
            <person name="Kucharzyk K."/>
            <person name="Murdoch R.W."/>
            <person name="Higgins S."/>
            <person name="Loffler F."/>
        </authorList>
    </citation>
    <scope>NUCLEOTIDE SEQUENCE</scope>
</reference>
<dbReference type="AlphaFoldDB" id="A0A644UPV5"/>
<evidence type="ECO:0000313" key="1">
    <source>
        <dbReference type="EMBL" id="MPL81108.1"/>
    </source>
</evidence>
<dbReference type="EMBL" id="VSSQ01000145">
    <property type="protein sequence ID" value="MPL81108.1"/>
    <property type="molecule type" value="Genomic_DNA"/>
</dbReference>
<proteinExistence type="predicted"/>
<dbReference type="InterPro" id="IPR037171">
    <property type="entry name" value="NagB/RpiA_transferase-like"/>
</dbReference>
<accession>A0A644UPV5</accession>
<protein>
    <recommendedName>
        <fullName evidence="2">LUD domain-containing protein</fullName>
    </recommendedName>
</protein>
<name>A0A644UPV5_9ZZZZ</name>
<comment type="caution">
    <text evidence="1">The sequence shown here is derived from an EMBL/GenBank/DDBJ whole genome shotgun (WGS) entry which is preliminary data.</text>
</comment>
<gene>
    <name evidence="1" type="ORF">SDC9_27017</name>
</gene>
<sequence>MRGNSEKGAILKLLRNSVLDKTDIPYPNIDMEADIYSSIDDDPLMIFAENIVQCGGKFIYCRNENDLINKLNSMIEYRNWGNDISVLGNNLKDFLGSNAIKGNDSFDGTTNVGITLCHSVSARNSLITITSNQIDNSKFETFPSILIIIVFTSQIALDLATALKETSENTPNYIFTINPSYILKEEIKELYLFTVENLIQSN</sequence>
<organism evidence="1">
    <name type="scientific">bioreactor metagenome</name>
    <dbReference type="NCBI Taxonomy" id="1076179"/>
    <lineage>
        <taxon>unclassified sequences</taxon>
        <taxon>metagenomes</taxon>
        <taxon>ecological metagenomes</taxon>
    </lineage>
</organism>